<feature type="region of interest" description="Disordered" evidence="4">
    <location>
        <begin position="1715"/>
        <end position="1737"/>
    </location>
</feature>
<dbReference type="PANTHER" id="PTHR46198">
    <property type="entry name" value="PROTEIN-TYROSINE-PHOSPHATASE"/>
    <property type="match status" value="1"/>
</dbReference>
<keyword evidence="5" id="KW-1133">Transmembrane helix</keyword>
<feature type="compositionally biased region" description="Polar residues" evidence="4">
    <location>
        <begin position="1294"/>
        <end position="1310"/>
    </location>
</feature>
<dbReference type="Pfam" id="PF00102">
    <property type="entry name" value="Y_phosphatase"/>
    <property type="match status" value="1"/>
</dbReference>
<proteinExistence type="predicted"/>
<evidence type="ECO:0000256" key="2">
    <source>
        <dbReference type="ARBA" id="ARBA00022801"/>
    </source>
</evidence>
<feature type="compositionally biased region" description="Polar residues" evidence="4">
    <location>
        <begin position="1085"/>
        <end position="1094"/>
    </location>
</feature>
<organism evidence="7 8">
    <name type="scientific">Ranatra chinensis</name>
    <dbReference type="NCBI Taxonomy" id="642074"/>
    <lineage>
        <taxon>Eukaryota</taxon>
        <taxon>Metazoa</taxon>
        <taxon>Ecdysozoa</taxon>
        <taxon>Arthropoda</taxon>
        <taxon>Hexapoda</taxon>
        <taxon>Insecta</taxon>
        <taxon>Pterygota</taxon>
        <taxon>Neoptera</taxon>
        <taxon>Paraneoptera</taxon>
        <taxon>Hemiptera</taxon>
        <taxon>Heteroptera</taxon>
        <taxon>Panheteroptera</taxon>
        <taxon>Nepomorpha</taxon>
        <taxon>Nepidae</taxon>
        <taxon>Ranatrinae</taxon>
        <taxon>Ranatra</taxon>
    </lineage>
</organism>
<feature type="compositionally biased region" description="Basic and acidic residues" evidence="4">
    <location>
        <begin position="77"/>
        <end position="90"/>
    </location>
</feature>
<protein>
    <recommendedName>
        <fullName evidence="1">protein-tyrosine-phosphatase</fullName>
        <ecNumber evidence="1">3.1.3.48</ecNumber>
    </recommendedName>
</protein>
<evidence type="ECO:0000259" key="6">
    <source>
        <dbReference type="Pfam" id="PF00102"/>
    </source>
</evidence>
<evidence type="ECO:0000256" key="4">
    <source>
        <dbReference type="SAM" id="MobiDB-lite"/>
    </source>
</evidence>
<evidence type="ECO:0000256" key="1">
    <source>
        <dbReference type="ARBA" id="ARBA00013064"/>
    </source>
</evidence>
<feature type="region of interest" description="Disordered" evidence="4">
    <location>
        <begin position="979"/>
        <end position="998"/>
    </location>
</feature>
<sequence>MRLSQIILPDQELYCFPERKASSYDVQGTPCRLERLAGRPEDPRVGTTGGTFSGAAVVGSFLLVVLLLAVNSPAEGEDGRQLEKPRERQRGLAGNSYFNEQIWKMPVSPEVSTTTQLALSKLLEWKKKTLREEVSTTEEERNEPKKNATKKAKPSRPKPVTEDNTPKNNSGQDNEAEKSSSAFRSRFRDEEDGWRPSYHFPLTAGYSTTRRWPSTPTEFTSSTSSFLLSHIPSTSSAWSSLASMKAIPHHSRPTTNPPLSNPLSLYGKVKPFVPWSTRILKPTTEATPPSSTSGSVCRTDTLEKESLLELVEKGKKEKGNSVCRTEGSEANLDGNNHDPRTEDVKLIRGKTIAVDMAFLRPPFDHVRVQTRPAEILSLYRATSPAFRPTVKIGAKFFTEKGALSVGKPGKFGPNIHRIDVLHDDGSSTMTSIESDTLEITEKVKQLPKIGDTFLLKKNSTEQTKNDIPSFEQTGPDDTLNNIININNIPQATETVSFGQRNSANDGSRVITNDKRTNNKLSATEQTKSVSITEPTATVAKQRINMTESGSDLNTVSFSATSTVSNSLNPSPSSQSGNSFKFNTIVGVSNISTYDSFAKNIRKSVHIHADLKRASSSGQPEELMTSTIANRGETNTGSLVSSIDHSKNIIVDHANLNEAENVKMELQKETELSYSSNPSRINSNANSSTGISFIEEHTTNSFQIEASNTTLIRVTFVNESTSESIIPHKEALAGIASSSISPSSSLDPFNTTANLIGSNVEQLKVIPLSLKHSKITSAQQTIPSSSSLLPNDLTDSSNGTIANTIVPENFLAWKTEKRDTLLPENRNIERTSSISLLTTGTNVAQFGLGNSSILPTEENLNKETEHRKDETFQLNVSLTHGFDTIENPLSPTTEEPLQSVSDITGITPPTAQESEETLIPSNPVSDTSVKSSEAQDGATEPSLVSMPSNNISENGLVHPQLINESLPSLSSESTIIESHTNTNSSFSSKQRSESTSPALSTKNLNFSLAVKTSTYSSAPSLLFETYPPTKSREEKQYYKKKLSGFQGRHHKPPSLYGKIVTVFGDNETTPIYGSGGRIMTSQIRSQLQSPSLPGYTTTEFPTTESTSDSPPTGISTQEDSVSTVTYDATNIYETTMESNENSFGTSKSVFLSHSQNISGPQNSSIIFGTSETDLSNATMTGAPLSFSEILNGFTTEESRPTTISSSLYSFSEFSNKTEATDGNITSTVHGSQTDTSYLEHTIGTHRNQSASTNIDIETDTDRGGLKGIEKIEIATTIRSEEIARIVQNGTNRSTTEKTYTFDAPSQNNSEWSDVPTEPSKYITETTPPGGVFMKETFSSEDELMNRKSSTVTTNSGDTVFLTELLNNTLGIEKISGASEIAITSTSNEPLNHTEAFLEHSSAIFEMRNVSVSVNTPHSTNFTVDGIYNSSLFQNYATTSSSGSGSTEKLDHPEVIDESTSVPFSAGHLGGSVTVDVTSPTKYSQFYSSSMSTQETESATRADPTDKNDSSSTDFKLQLPERTSEATTSSDVPVVTPLSTSLPHSSIPPLSEKEIKQVKTAQNETQESSITLGKLNSTVALLILVDDDGSFLLVETTTTRSCRRTVFGVSTTETISFVISTLETTRDEDEDEGGVPNSGGGGEGVQYYDTLGPHPPQPRPHLAIRLVIRASYGELCKAKSDLRKSIIKAIRLIGDRAIDERQVVILNLPNEDCSIRQREEATPIDEDDSEIDDGEDEDGLDKKLSPVEIMLTDANGRYDSSLTDAFFELYQRRGTDTINFRYHIARVEKIVENDLSSDGESESDEIIKEETGVDVSIPSHGTMIAGIIVSSIAAVCLLFITILLIVVRRRQNGFSYGQRCTPVSLEDYSLDNISVYNSVRRKNQLRASKRSYGNPAFDDPVAISNVLNFAGLTNFANDRSKLDEEFSKIPIVTVKPDELPAGSESKNRYSNVIPIPETRVQLVSKNSSKDPIESYINANYVRVDREDEQRLGRVI</sequence>
<evidence type="ECO:0000256" key="5">
    <source>
        <dbReference type="SAM" id="Phobius"/>
    </source>
</evidence>
<dbReference type="InterPro" id="IPR000242">
    <property type="entry name" value="PTP_cat"/>
</dbReference>
<gene>
    <name evidence="7" type="ORF">AAG570_007015</name>
</gene>
<feature type="compositionally biased region" description="Basic residues" evidence="4">
    <location>
        <begin position="147"/>
        <end position="156"/>
    </location>
</feature>
<dbReference type="Gene3D" id="3.90.190.10">
    <property type="entry name" value="Protein tyrosine phosphatase superfamily"/>
    <property type="match status" value="1"/>
</dbReference>
<feature type="compositionally biased region" description="Low complexity" evidence="4">
    <location>
        <begin position="1095"/>
        <end position="1111"/>
    </location>
</feature>
<reference evidence="7 8" key="1">
    <citation type="submission" date="2024-07" db="EMBL/GenBank/DDBJ databases">
        <title>Chromosome-level genome assembly of the water stick insect Ranatra chinensis (Heteroptera: Nepidae).</title>
        <authorList>
            <person name="Liu X."/>
        </authorList>
    </citation>
    <scope>NUCLEOTIDE SEQUENCE [LARGE SCALE GENOMIC DNA]</scope>
    <source>
        <strain evidence="7">Cailab_2021Rc</strain>
        <tissue evidence="7">Muscle</tissue>
    </source>
</reference>
<keyword evidence="5" id="KW-0472">Membrane</keyword>
<feature type="compositionally biased region" description="Polar residues" evidence="4">
    <location>
        <begin position="886"/>
        <end position="911"/>
    </location>
</feature>
<name>A0ABD0ZCM1_9HEMI</name>
<dbReference type="EMBL" id="JBFDAA010000002">
    <property type="protein sequence ID" value="KAL1140038.1"/>
    <property type="molecule type" value="Genomic_DNA"/>
</dbReference>
<feature type="compositionally biased region" description="Polar residues" evidence="4">
    <location>
        <begin position="166"/>
        <end position="183"/>
    </location>
</feature>
<keyword evidence="2" id="KW-0378">Hydrolase</keyword>
<feature type="region of interest" description="Disordered" evidence="4">
    <location>
        <begin position="1620"/>
        <end position="1641"/>
    </location>
</feature>
<keyword evidence="8" id="KW-1185">Reference proteome</keyword>
<dbReference type="Proteomes" id="UP001558652">
    <property type="component" value="Unassembled WGS sequence"/>
</dbReference>
<dbReference type="SUPFAM" id="SSF52799">
    <property type="entry name" value="(Phosphotyrosine protein) phosphatases II"/>
    <property type="match status" value="1"/>
</dbReference>
<accession>A0ABD0ZCM1</accession>
<comment type="caution">
    <text evidence="7">The sequence shown here is derived from an EMBL/GenBank/DDBJ whole genome shotgun (WGS) entry which is preliminary data.</text>
</comment>
<evidence type="ECO:0000256" key="3">
    <source>
        <dbReference type="ARBA" id="ARBA00022912"/>
    </source>
</evidence>
<keyword evidence="3" id="KW-0904">Protein phosphatase</keyword>
<feature type="compositionally biased region" description="Polar residues" evidence="4">
    <location>
        <begin position="918"/>
        <end position="933"/>
    </location>
</feature>
<feature type="domain" description="Tyrosine-protein phosphatase" evidence="6">
    <location>
        <begin position="1943"/>
        <end position="1984"/>
    </location>
</feature>
<feature type="region of interest" description="Disordered" evidence="4">
    <location>
        <begin position="1485"/>
        <end position="1550"/>
    </location>
</feature>
<evidence type="ECO:0000313" key="7">
    <source>
        <dbReference type="EMBL" id="KAL1140038.1"/>
    </source>
</evidence>
<feature type="region of interest" description="Disordered" evidence="4">
    <location>
        <begin position="131"/>
        <end position="188"/>
    </location>
</feature>
<feature type="compositionally biased region" description="Basic and acidic residues" evidence="4">
    <location>
        <begin position="1496"/>
        <end position="1507"/>
    </location>
</feature>
<feature type="region of interest" description="Disordered" evidence="4">
    <location>
        <begin position="318"/>
        <end position="341"/>
    </location>
</feature>
<dbReference type="PANTHER" id="PTHR46198:SF4">
    <property type="entry name" value="PROTEIN-TYROSINE-PHOSPHATASE"/>
    <property type="match status" value="1"/>
</dbReference>
<dbReference type="EC" id="3.1.3.48" evidence="1"/>
<dbReference type="GO" id="GO:0004725">
    <property type="term" value="F:protein tyrosine phosphatase activity"/>
    <property type="evidence" value="ECO:0007669"/>
    <property type="project" value="UniProtKB-EC"/>
</dbReference>
<feature type="region of interest" description="Disordered" evidence="4">
    <location>
        <begin position="74"/>
        <end position="93"/>
    </location>
</feature>
<feature type="compositionally biased region" description="Polar residues" evidence="4">
    <location>
        <begin position="1523"/>
        <end position="1542"/>
    </location>
</feature>
<feature type="compositionally biased region" description="Acidic residues" evidence="4">
    <location>
        <begin position="1720"/>
        <end position="1737"/>
    </location>
</feature>
<keyword evidence="5" id="KW-0812">Transmembrane</keyword>
<feature type="region of interest" description="Disordered" evidence="4">
    <location>
        <begin position="1085"/>
        <end position="1120"/>
    </location>
</feature>
<feature type="compositionally biased region" description="Basic and acidic residues" evidence="4">
    <location>
        <begin position="131"/>
        <end position="146"/>
    </location>
</feature>
<feature type="transmembrane region" description="Helical" evidence="5">
    <location>
        <begin position="1821"/>
        <end position="1845"/>
    </location>
</feature>
<feature type="region of interest" description="Disordered" evidence="4">
    <location>
        <begin position="884"/>
        <end position="953"/>
    </location>
</feature>
<evidence type="ECO:0000313" key="8">
    <source>
        <dbReference type="Proteomes" id="UP001558652"/>
    </source>
</evidence>
<dbReference type="InterPro" id="IPR029021">
    <property type="entry name" value="Prot-tyrosine_phosphatase-like"/>
</dbReference>
<feature type="region of interest" description="Disordered" evidence="4">
    <location>
        <begin position="1294"/>
        <end position="1317"/>
    </location>
</feature>
<dbReference type="InterPro" id="IPR008356">
    <property type="entry name" value="Tyr_Pase_KIM-con"/>
</dbReference>
<feature type="compositionally biased region" description="Polar residues" evidence="4">
    <location>
        <begin position="1485"/>
        <end position="1495"/>
    </location>
</feature>